<evidence type="ECO:0000313" key="3">
    <source>
        <dbReference type="Proteomes" id="UP000502041"/>
    </source>
</evidence>
<dbReference type="GO" id="GO:0008757">
    <property type="term" value="F:S-adenosylmethionine-dependent methyltransferase activity"/>
    <property type="evidence" value="ECO:0007669"/>
    <property type="project" value="InterPro"/>
</dbReference>
<protein>
    <recommendedName>
        <fullName evidence="1">Methyltransferase type 11 domain-containing protein</fullName>
    </recommendedName>
</protein>
<dbReference type="EMBL" id="CP051461">
    <property type="protein sequence ID" value="QJC56333.1"/>
    <property type="molecule type" value="Genomic_DNA"/>
</dbReference>
<dbReference type="Proteomes" id="UP000502041">
    <property type="component" value="Chromosome"/>
</dbReference>
<dbReference type="SUPFAM" id="SSF53335">
    <property type="entry name" value="S-adenosyl-L-methionine-dependent methyltransferases"/>
    <property type="match status" value="1"/>
</dbReference>
<keyword evidence="3" id="KW-1185">Reference proteome</keyword>
<feature type="domain" description="Methyltransferase type 11" evidence="1">
    <location>
        <begin position="102"/>
        <end position="144"/>
    </location>
</feature>
<dbReference type="CDD" id="cd02440">
    <property type="entry name" value="AdoMet_MTases"/>
    <property type="match status" value="1"/>
</dbReference>
<dbReference type="InterPro" id="IPR029063">
    <property type="entry name" value="SAM-dependent_MTases_sf"/>
</dbReference>
<reference evidence="2 3" key="1">
    <citation type="submission" date="2020-04" db="EMBL/GenBank/DDBJ databases">
        <title>Complete genome of a Psychrophilic, Marine, Gas Vacuolate Bacterium Polaromonas vacuolata KCTC 22033T.</title>
        <authorList>
            <person name="Hwang K."/>
            <person name="Kim K.M."/>
        </authorList>
    </citation>
    <scope>NUCLEOTIDE SEQUENCE [LARGE SCALE GENOMIC DNA]</scope>
    <source>
        <strain evidence="2 3">KCTC 22033</strain>
    </source>
</reference>
<dbReference type="InterPro" id="IPR013216">
    <property type="entry name" value="Methyltransf_11"/>
</dbReference>
<evidence type="ECO:0000259" key="1">
    <source>
        <dbReference type="Pfam" id="PF08241"/>
    </source>
</evidence>
<proteinExistence type="predicted"/>
<dbReference type="Gene3D" id="3.40.50.150">
    <property type="entry name" value="Vaccinia Virus protein VP39"/>
    <property type="match status" value="1"/>
</dbReference>
<accession>A0A6H2H960</accession>
<organism evidence="2 3">
    <name type="scientific">Polaromonas vacuolata</name>
    <dbReference type="NCBI Taxonomy" id="37448"/>
    <lineage>
        <taxon>Bacteria</taxon>
        <taxon>Pseudomonadati</taxon>
        <taxon>Pseudomonadota</taxon>
        <taxon>Betaproteobacteria</taxon>
        <taxon>Burkholderiales</taxon>
        <taxon>Comamonadaceae</taxon>
        <taxon>Polaromonas</taxon>
    </lineage>
</organism>
<sequence length="260" mass="29551">MLLDSLTGPLDYLQRMTRHVDDYFQTVIDFPEVRANEFLQLRDFARLPSATSTTLQVLEVPAEGPILERLLPDAKISRADFLKVRLPEYVDKISVTDWDLNGIDANSFDAVLSIVPIHHASTEQKQAYIDAAFRVLKPGGRLAFAEVEMGSRVQIFLDEFVDRNTVTGHRGEYPGETFCDNFARSGFVDVQSQMLACPWRFESRQMAQDYVPRLFALNPMPADVLHAALDRYLGFNESSGQLWMNWSLRYFCGTKPACLS</sequence>
<dbReference type="AlphaFoldDB" id="A0A6H2H960"/>
<name>A0A6H2H960_9BURK</name>
<evidence type="ECO:0000313" key="2">
    <source>
        <dbReference type="EMBL" id="QJC56333.1"/>
    </source>
</evidence>
<dbReference type="KEGG" id="pvac:HC248_01638"/>
<gene>
    <name evidence="2" type="ORF">HC248_01638</name>
</gene>
<dbReference type="Pfam" id="PF08241">
    <property type="entry name" value="Methyltransf_11"/>
    <property type="match status" value="1"/>
</dbReference>